<proteinExistence type="predicted"/>
<feature type="compositionally biased region" description="Polar residues" evidence="1">
    <location>
        <begin position="134"/>
        <end position="220"/>
    </location>
</feature>
<keyword evidence="2" id="KW-0732">Signal</keyword>
<feature type="compositionally biased region" description="Low complexity" evidence="1">
    <location>
        <begin position="221"/>
        <end position="233"/>
    </location>
</feature>
<dbReference type="Proteomes" id="UP000046392">
    <property type="component" value="Unplaced"/>
</dbReference>
<evidence type="ECO:0000256" key="2">
    <source>
        <dbReference type="SAM" id="SignalP"/>
    </source>
</evidence>
<dbReference type="WBParaSite" id="SPAL_0000027900.1">
    <property type="protein sequence ID" value="SPAL_0000027900.1"/>
    <property type="gene ID" value="SPAL_0000027900"/>
</dbReference>
<evidence type="ECO:0000313" key="4">
    <source>
        <dbReference type="WBParaSite" id="SPAL_0000027900.1"/>
    </source>
</evidence>
<evidence type="ECO:0000256" key="1">
    <source>
        <dbReference type="SAM" id="MobiDB-lite"/>
    </source>
</evidence>
<organism evidence="3 4">
    <name type="scientific">Strongyloides papillosus</name>
    <name type="common">Intestinal threadworm</name>
    <dbReference type="NCBI Taxonomy" id="174720"/>
    <lineage>
        <taxon>Eukaryota</taxon>
        <taxon>Metazoa</taxon>
        <taxon>Ecdysozoa</taxon>
        <taxon>Nematoda</taxon>
        <taxon>Chromadorea</taxon>
        <taxon>Rhabditida</taxon>
        <taxon>Tylenchina</taxon>
        <taxon>Panagrolaimomorpha</taxon>
        <taxon>Strongyloidoidea</taxon>
        <taxon>Strongyloididae</taxon>
        <taxon>Strongyloides</taxon>
    </lineage>
</organism>
<sequence>MIILSRISLLLIALILEARISYADDYEDWPPGELKAAWYTVPIINLTEYKNRIKERHRQIDERVEQLIKDEPRKYKEIMAKIKANNGTGDGKKGDVAKPGTNPQVNITNPASTPQNPVLGVESNTPSVPKFQVHATTGASPSNPNTNQATPSNNSTEAPLPSTGTKTGDTSYNGSTNAPPSSTLNTNTAPPSTRNTNAPPSSTFNTNAPPSSTQSTNKVPSSTTTENNASATEQTGAETYH</sequence>
<dbReference type="STRING" id="174720.A0A0N5B2H2"/>
<evidence type="ECO:0000313" key="3">
    <source>
        <dbReference type="Proteomes" id="UP000046392"/>
    </source>
</evidence>
<name>A0A0N5B2H2_STREA</name>
<accession>A0A0N5B2H2</accession>
<feature type="chain" id="PRO_5005893780" evidence="2">
    <location>
        <begin position="24"/>
        <end position="241"/>
    </location>
</feature>
<keyword evidence="3" id="KW-1185">Reference proteome</keyword>
<feature type="signal peptide" evidence="2">
    <location>
        <begin position="1"/>
        <end position="23"/>
    </location>
</feature>
<dbReference type="AlphaFoldDB" id="A0A0N5B2H2"/>
<reference evidence="4" key="1">
    <citation type="submission" date="2017-02" db="UniProtKB">
        <authorList>
            <consortium name="WormBaseParasite"/>
        </authorList>
    </citation>
    <scope>IDENTIFICATION</scope>
</reference>
<feature type="compositionally biased region" description="Polar residues" evidence="1">
    <location>
        <begin position="101"/>
        <end position="127"/>
    </location>
</feature>
<feature type="region of interest" description="Disordered" evidence="1">
    <location>
        <begin position="82"/>
        <end position="241"/>
    </location>
</feature>
<protein>
    <submittedName>
        <fullName evidence="4">Uncharacterized protein</fullName>
    </submittedName>
</protein>